<dbReference type="OrthoDB" id="29608at10239"/>
<dbReference type="Gene3D" id="2.60.120.40">
    <property type="match status" value="1"/>
</dbReference>
<dbReference type="KEGG" id="vg:5220448"/>
<accession>A5HL38</accession>
<reference evidence="2 3" key="1">
    <citation type="journal article" date="2008" name="Microb. Ecol.">
        <title>Genomic analysis of freshwater cyanophage Pf-WMP3 Infecting cyanobacterium Phormidium foveolarum: the conserved elements for a phage.</title>
        <authorList>
            <person name="Liu X."/>
            <person name="Kong S."/>
            <person name="Shi M."/>
            <person name="Fu L."/>
            <person name="Gao Y."/>
            <person name="An C."/>
        </authorList>
    </citation>
    <scope>NUCLEOTIDE SEQUENCE [LARGE SCALE GENOMIC DNA]</scope>
</reference>
<gene>
    <name evidence="2" type="ORF">PfWMP3_24</name>
</gene>
<dbReference type="InterPro" id="IPR008983">
    <property type="entry name" value="Tumour_necrosis_fac-like_dom"/>
</dbReference>
<evidence type="ECO:0000313" key="2">
    <source>
        <dbReference type="EMBL" id="ABQ12464.1"/>
    </source>
</evidence>
<dbReference type="RefSeq" id="YP_001285789.1">
    <property type="nucleotide sequence ID" value="NC_009551.1"/>
</dbReference>
<dbReference type="EMBL" id="EF537008">
    <property type="protein sequence ID" value="ABQ12464.1"/>
    <property type="molecule type" value="Genomic_DNA"/>
</dbReference>
<protein>
    <submittedName>
        <fullName evidence="2">Putative variable tail fiber protein</fullName>
    </submittedName>
</protein>
<name>A5HL38_9CAUD</name>
<dbReference type="SUPFAM" id="SSF49842">
    <property type="entry name" value="TNF-like"/>
    <property type="match status" value="1"/>
</dbReference>
<dbReference type="Proteomes" id="UP000006696">
    <property type="component" value="Segment"/>
</dbReference>
<dbReference type="InterPro" id="IPR001073">
    <property type="entry name" value="C1q_dom"/>
</dbReference>
<evidence type="ECO:0000259" key="1">
    <source>
        <dbReference type="SMART" id="SM00110"/>
    </source>
</evidence>
<sequence>MPTSNKIVTVSGTGYTVDVTVCNLDADLTLKDFVVLHDGVLVSNANYTKTTRTILTYTGTALPSTTVEVRRRTPTNYILGARYGSRIRSDDWNKELDRITRRAEEYELNGVGAGSITGSQAPQNDPFGASWASDIVYPPTRQAVYSWGVNLVNATQLSSTLSSYVTNTALSTLLTNYALSASPSFTGNPTVPTQLTTDSSTRIANTAFVQNLIAGLNLPTTYAPLSSPTFTGTPSAPTPAAGNSTTRLATTAFVSQSQRPFVDATRNTTPQALAHNTYTTLVWNNEIRDSDGAYNSTTGAFTVPAGLGGYYEFTGAVLLSAGCSNLLVEIYVNGIPARRIGQSQGGSDVLFGTPFTGSVLLGAGDVVTLRCYQFNSSSASRDTLVTSSAFNWVTIKRLNV</sequence>
<dbReference type="SMART" id="SM00110">
    <property type="entry name" value="C1Q"/>
    <property type="match status" value="1"/>
</dbReference>
<feature type="domain" description="C1q" evidence="1">
    <location>
        <begin position="253"/>
        <end position="388"/>
    </location>
</feature>
<keyword evidence="3" id="KW-1185">Reference proteome</keyword>
<dbReference type="GeneID" id="5220448"/>
<organism evidence="2 3">
    <name type="scientific">Phormidium phage Pf-WMP3</name>
    <dbReference type="NCBI Taxonomy" id="2914005"/>
    <lineage>
        <taxon>Viruses</taxon>
        <taxon>Duplodnaviria</taxon>
        <taxon>Heunggongvirae</taxon>
        <taxon>Uroviricota</taxon>
        <taxon>Caudoviricetes</taxon>
        <taxon>Saffermanviridae</taxon>
        <taxon>Wumptrevirus</taxon>
        <taxon>Wumptrevirus WMP3</taxon>
    </lineage>
</organism>
<proteinExistence type="predicted"/>
<evidence type="ECO:0000313" key="3">
    <source>
        <dbReference type="Proteomes" id="UP000006696"/>
    </source>
</evidence>